<dbReference type="InterPro" id="IPR013216">
    <property type="entry name" value="Methyltransf_11"/>
</dbReference>
<dbReference type="InterPro" id="IPR029063">
    <property type="entry name" value="SAM-dependent_MTases_sf"/>
</dbReference>
<reference evidence="2 3" key="1">
    <citation type="submission" date="2015-09" db="EMBL/GenBank/DDBJ databases">
        <authorList>
            <consortium name="Pathogen Informatics"/>
        </authorList>
    </citation>
    <scope>NUCLEOTIDE SEQUENCE [LARGE SCALE GENOMIC DNA]</scope>
    <source>
        <strain evidence="2 3">2789STDY5834939</strain>
    </source>
</reference>
<evidence type="ECO:0000313" key="2">
    <source>
        <dbReference type="EMBL" id="CUP92178.1"/>
    </source>
</evidence>
<name>A0A174S910_9FIRM</name>
<protein>
    <submittedName>
        <fullName evidence="2">Uncharacterized protein conserved in bacteria</fullName>
    </submittedName>
</protein>
<sequence>MNFRIKCIMQTIFGMLPNSEQMNYVAQKYISKNLPPSRQMYHSKFIQAMEHHKSFVAHKSVDNAIVYEIGCGWHLAMALVFSTLGYKRIKALDVNDHIRSELVNTIVRYLREDGKISVSTIDIKENKMKGMLEDEFRIDLLIPGDSTQTGMDDQSVDFIYSQEVFEHIEPVLLTPIMNECHRVLKDDGLISFYINYADHYCSIDKKITPYNFLRYDDKKWKKYNPCLHYVNRLRHKDFLKIFQETGFKVLEETVYRPNGWEQMLKKFPLSEKFSDIYTLDEISITSARIILQKRL</sequence>
<evidence type="ECO:0000313" key="3">
    <source>
        <dbReference type="Proteomes" id="UP000095765"/>
    </source>
</evidence>
<dbReference type="Proteomes" id="UP000095765">
    <property type="component" value="Unassembled WGS sequence"/>
</dbReference>
<dbReference type="OrthoDB" id="9810615at2"/>
<dbReference type="RefSeq" id="WP_055245476.1">
    <property type="nucleotide sequence ID" value="NZ_CABIWA010000018.1"/>
</dbReference>
<dbReference type="AlphaFoldDB" id="A0A174S910"/>
<dbReference type="Gene3D" id="3.40.50.150">
    <property type="entry name" value="Vaccinia Virus protein VP39"/>
    <property type="match status" value="1"/>
</dbReference>
<dbReference type="CDD" id="cd02440">
    <property type="entry name" value="AdoMet_MTases"/>
    <property type="match status" value="1"/>
</dbReference>
<organism evidence="2 3">
    <name type="scientific">Anaerotruncus colihominis</name>
    <dbReference type="NCBI Taxonomy" id="169435"/>
    <lineage>
        <taxon>Bacteria</taxon>
        <taxon>Bacillati</taxon>
        <taxon>Bacillota</taxon>
        <taxon>Clostridia</taxon>
        <taxon>Eubacteriales</taxon>
        <taxon>Oscillospiraceae</taxon>
        <taxon>Anaerotruncus</taxon>
    </lineage>
</organism>
<accession>A0A174S910</accession>
<dbReference type="Pfam" id="PF08241">
    <property type="entry name" value="Methyltransf_11"/>
    <property type="match status" value="1"/>
</dbReference>
<proteinExistence type="predicted"/>
<feature type="domain" description="Methyltransferase type 11" evidence="1">
    <location>
        <begin position="107"/>
        <end position="191"/>
    </location>
</feature>
<gene>
    <name evidence="2" type="ORF">ERS852551_02404</name>
</gene>
<dbReference type="GO" id="GO:0008757">
    <property type="term" value="F:S-adenosylmethionine-dependent methyltransferase activity"/>
    <property type="evidence" value="ECO:0007669"/>
    <property type="project" value="InterPro"/>
</dbReference>
<evidence type="ECO:0000259" key="1">
    <source>
        <dbReference type="Pfam" id="PF08241"/>
    </source>
</evidence>
<dbReference type="SUPFAM" id="SSF53335">
    <property type="entry name" value="S-adenosyl-L-methionine-dependent methyltransferases"/>
    <property type="match status" value="1"/>
</dbReference>
<dbReference type="EMBL" id="CZBE01000016">
    <property type="protein sequence ID" value="CUP92178.1"/>
    <property type="molecule type" value="Genomic_DNA"/>
</dbReference>